<reference evidence="6" key="2">
    <citation type="submission" date="2021-09" db="EMBL/GenBank/DDBJ databases">
        <authorList>
            <person name="Gilroy R."/>
        </authorList>
    </citation>
    <scope>NUCLEOTIDE SEQUENCE</scope>
    <source>
        <strain evidence="6">CHK124-7917</strain>
    </source>
</reference>
<dbReference type="PANTHER" id="PTHR11070">
    <property type="entry name" value="UVRD / RECB / PCRA DNA HELICASE FAMILY MEMBER"/>
    <property type="match status" value="1"/>
</dbReference>
<evidence type="ECO:0000256" key="4">
    <source>
        <dbReference type="ARBA" id="ARBA00022840"/>
    </source>
</evidence>
<dbReference type="Pfam" id="PF00580">
    <property type="entry name" value="UvrD-helicase"/>
    <property type="match status" value="1"/>
</dbReference>
<dbReference type="InterPro" id="IPR000212">
    <property type="entry name" value="DNA_helicase_UvrD/REP"/>
</dbReference>
<comment type="caution">
    <text evidence="6">The sequence shown here is derived from an EMBL/GenBank/DDBJ whole genome shotgun (WGS) entry which is preliminary data.</text>
</comment>
<dbReference type="SUPFAM" id="SSF52540">
    <property type="entry name" value="P-loop containing nucleoside triphosphate hydrolases"/>
    <property type="match status" value="1"/>
</dbReference>
<dbReference type="Gene3D" id="3.40.50.300">
    <property type="entry name" value="P-loop containing nucleotide triphosphate hydrolases"/>
    <property type="match status" value="1"/>
</dbReference>
<evidence type="ECO:0000313" key="6">
    <source>
        <dbReference type="EMBL" id="HJF44692.1"/>
    </source>
</evidence>
<keyword evidence="2" id="KW-0378">Hydrolase</keyword>
<keyword evidence="3" id="KW-0347">Helicase</keyword>
<feature type="domain" description="UvrD-like helicase ATP-binding" evidence="5">
    <location>
        <begin position="10"/>
        <end position="80"/>
    </location>
</feature>
<gene>
    <name evidence="6" type="ORF">K8U72_02760</name>
</gene>
<protein>
    <submittedName>
        <fullName evidence="6">UvrD-helicase domain-containing protein</fullName>
    </submittedName>
</protein>
<evidence type="ECO:0000259" key="5">
    <source>
        <dbReference type="Pfam" id="PF00580"/>
    </source>
</evidence>
<dbReference type="AlphaFoldDB" id="A0A921KKH2"/>
<organism evidence="6 7">
    <name type="scientific">Thermophilibacter provencensis</name>
    <dbReference type="NCBI Taxonomy" id="1852386"/>
    <lineage>
        <taxon>Bacteria</taxon>
        <taxon>Bacillati</taxon>
        <taxon>Actinomycetota</taxon>
        <taxon>Coriobacteriia</taxon>
        <taxon>Coriobacteriales</taxon>
        <taxon>Atopobiaceae</taxon>
        <taxon>Thermophilibacter</taxon>
    </lineage>
</organism>
<dbReference type="InterPro" id="IPR027417">
    <property type="entry name" value="P-loop_NTPase"/>
</dbReference>
<dbReference type="RefSeq" id="WP_423838211.1">
    <property type="nucleotide sequence ID" value="NZ_DYWQ01000045.1"/>
</dbReference>
<evidence type="ECO:0000313" key="7">
    <source>
        <dbReference type="Proteomes" id="UP000697330"/>
    </source>
</evidence>
<evidence type="ECO:0000256" key="3">
    <source>
        <dbReference type="ARBA" id="ARBA00022806"/>
    </source>
</evidence>
<dbReference type="InterPro" id="IPR014016">
    <property type="entry name" value="UvrD-like_ATP-bd"/>
</dbReference>
<dbReference type="GO" id="GO:0003678">
    <property type="term" value="F:DNA helicase activity"/>
    <property type="evidence" value="ECO:0007669"/>
    <property type="project" value="InterPro"/>
</dbReference>
<evidence type="ECO:0000256" key="1">
    <source>
        <dbReference type="ARBA" id="ARBA00022741"/>
    </source>
</evidence>
<accession>A0A921KKH2</accession>
<dbReference type="EMBL" id="DYWQ01000045">
    <property type="protein sequence ID" value="HJF44692.1"/>
    <property type="molecule type" value="Genomic_DNA"/>
</dbReference>
<evidence type="ECO:0000256" key="2">
    <source>
        <dbReference type="ARBA" id="ARBA00022801"/>
    </source>
</evidence>
<name>A0A921KKH2_9ACTN</name>
<keyword evidence="4" id="KW-0067">ATP-binding</keyword>
<sequence>MATFAFGGANSNQLRAIGATEGLLLITAGPGTGKTFTLVKRVTYLILERGVVPGNIFVATFTEKAARELVTCISNELAARGLSRCRGDIRRCIPLPLLPYYQGAC</sequence>
<dbReference type="GO" id="GO:0016787">
    <property type="term" value="F:hydrolase activity"/>
    <property type="evidence" value="ECO:0007669"/>
    <property type="project" value="UniProtKB-KW"/>
</dbReference>
<reference evidence="6" key="1">
    <citation type="journal article" date="2021" name="PeerJ">
        <title>Extensive microbial diversity within the chicken gut microbiome revealed by metagenomics and culture.</title>
        <authorList>
            <person name="Gilroy R."/>
            <person name="Ravi A."/>
            <person name="Getino M."/>
            <person name="Pursley I."/>
            <person name="Horton D.L."/>
            <person name="Alikhan N.F."/>
            <person name="Baker D."/>
            <person name="Gharbi K."/>
            <person name="Hall N."/>
            <person name="Watson M."/>
            <person name="Adriaenssens E.M."/>
            <person name="Foster-Nyarko E."/>
            <person name="Jarju S."/>
            <person name="Secka A."/>
            <person name="Antonio M."/>
            <person name="Oren A."/>
            <person name="Chaudhuri R.R."/>
            <person name="La Ragione R."/>
            <person name="Hildebrand F."/>
            <person name="Pallen M.J."/>
        </authorList>
    </citation>
    <scope>NUCLEOTIDE SEQUENCE</scope>
    <source>
        <strain evidence="6">CHK124-7917</strain>
    </source>
</reference>
<dbReference type="GO" id="GO:0003677">
    <property type="term" value="F:DNA binding"/>
    <property type="evidence" value="ECO:0007669"/>
    <property type="project" value="InterPro"/>
</dbReference>
<keyword evidence="1" id="KW-0547">Nucleotide-binding</keyword>
<dbReference type="Proteomes" id="UP000697330">
    <property type="component" value="Unassembled WGS sequence"/>
</dbReference>
<proteinExistence type="predicted"/>
<dbReference type="GO" id="GO:0005524">
    <property type="term" value="F:ATP binding"/>
    <property type="evidence" value="ECO:0007669"/>
    <property type="project" value="UniProtKB-KW"/>
</dbReference>